<evidence type="ECO:0000313" key="2">
    <source>
        <dbReference type="Proteomes" id="UP000036802"/>
    </source>
</evidence>
<sequence>MSIDARGEYAAVFRAQCANHVEIVFNGQRDIATSGFFFNITKCRSGDSKHNSSLYASMY</sequence>
<dbReference type="EMBL" id="AVQC01000005">
    <property type="protein sequence ID" value="KOA66472.1"/>
    <property type="molecule type" value="Genomic_DNA"/>
</dbReference>
<evidence type="ECO:0000313" key="1">
    <source>
        <dbReference type="EMBL" id="KOA66472.1"/>
    </source>
</evidence>
<accession>A0A0L7D3F2</accession>
<proteinExistence type="predicted"/>
<gene>
    <name evidence="1" type="ORF">BBM1114_01845</name>
</gene>
<reference evidence="1 2" key="1">
    <citation type="journal article" date="2015" name="Int J Genomics">
        <title>Comparative Genomics Revealed Genetic Diversity and Species/Strain-Level Differences in Carbohydrate Metabolism of Three Probiotic Bifidobacterial Species.</title>
        <authorList>
            <person name="Odamaki T."/>
            <person name="Horigome A."/>
            <person name="Sugahara H."/>
            <person name="Hashikura N."/>
            <person name="Minami J."/>
            <person name="Xiao J.Z."/>
            <person name="Abe F."/>
        </authorList>
    </citation>
    <scope>NUCLEOTIDE SEQUENCE [LARGE SCALE GENOMIC DNA]</scope>
    <source>
        <strain evidence="1 2">MCC 1114</strain>
    </source>
</reference>
<protein>
    <submittedName>
        <fullName evidence="1">Uncharacterized protein</fullName>
    </submittedName>
</protein>
<dbReference type="AlphaFoldDB" id="A0A0L7D3F2"/>
<name>A0A0L7D3F2_BIFBR</name>
<comment type="caution">
    <text evidence="1">The sequence shown here is derived from an EMBL/GenBank/DDBJ whole genome shotgun (WGS) entry which is preliminary data.</text>
</comment>
<dbReference type="RefSeq" id="WP_230846493.1">
    <property type="nucleotide sequence ID" value="NZ_AVQC01000005.1"/>
</dbReference>
<dbReference type="Proteomes" id="UP000036802">
    <property type="component" value="Unassembled WGS sequence"/>
</dbReference>
<dbReference type="PATRIC" id="fig|1365964.3.peg.383"/>
<organism evidence="1 2">
    <name type="scientific">Bifidobacterium breve MCC 1114</name>
    <dbReference type="NCBI Taxonomy" id="1365964"/>
    <lineage>
        <taxon>Bacteria</taxon>
        <taxon>Bacillati</taxon>
        <taxon>Actinomycetota</taxon>
        <taxon>Actinomycetes</taxon>
        <taxon>Bifidobacteriales</taxon>
        <taxon>Bifidobacteriaceae</taxon>
        <taxon>Bifidobacterium</taxon>
    </lineage>
</organism>